<sequence length="478" mass="53849">MTGKFDYFVLFAEMRTGSNFLEANLNILADVQCHGEAFNPNFIGYPKRTELMGMTRADREDSPEKLVAAIQSAPGRLNGFRYFHDHDARVFEPVIDDPRCAKIVLTRNPLDSYVSWKIAADTGQWKLTDVKRRKEAMTHFDPAEFARYMGAIQTFQARILNRLQTSGQTAFYLAYEDLRDIDVLNGLAKWLGAKDRLKKLDQSLKPQNPTAPIERVDNPAEMEQALEKFDRFNLSRTPNFEPRRGPAVPSYVAAANAPLLFMPIPGGPQPEIERWLAALDDVSADSLETGMNQKRLRQWMRAHPNHRCFTVLRHPLARAHSVFCSAILSDGPDAEPKMREGLERQFKLKLPRDLHAAPVDGHRHAFSVFLDFARANIAGQTALGPQAALCSQSSALSGFGEFALPDLALREEELPRMLPLLAELAGYRSSPELPVQEADAPFSLSEIYDEDLEKKAAQVYRRDYLLFGFGSWRALQAA</sequence>
<name>A0ABU3VK94_9RHOB</name>
<proteinExistence type="predicted"/>
<dbReference type="Gene3D" id="3.40.50.300">
    <property type="entry name" value="P-loop containing nucleotide triphosphate hydrolases"/>
    <property type="match status" value="1"/>
</dbReference>
<gene>
    <name evidence="1" type="ORF">QO231_22455</name>
</gene>
<evidence type="ECO:0000313" key="1">
    <source>
        <dbReference type="EMBL" id="MDU9006603.1"/>
    </source>
</evidence>
<accession>A0ABU3VK94</accession>
<dbReference type="SUPFAM" id="SSF52540">
    <property type="entry name" value="P-loop containing nucleoside triphosphate hydrolases"/>
    <property type="match status" value="1"/>
</dbReference>
<dbReference type="Proteomes" id="UP001255416">
    <property type="component" value="Unassembled WGS sequence"/>
</dbReference>
<reference evidence="2" key="1">
    <citation type="submission" date="2023-05" db="EMBL/GenBank/DDBJ databases">
        <title>Sedimentitalea sp. nov. JM2-8.</title>
        <authorList>
            <person name="Huang J."/>
        </authorList>
    </citation>
    <scope>NUCLEOTIDE SEQUENCE [LARGE SCALE GENOMIC DNA]</scope>
    <source>
        <strain evidence="2">KHS03</strain>
    </source>
</reference>
<protein>
    <submittedName>
        <fullName evidence="1">Nodulation protein NodH</fullName>
    </submittedName>
</protein>
<organism evidence="1 2">
    <name type="scientific">Sedimentitalea todarodis</name>
    <dbReference type="NCBI Taxonomy" id="1631240"/>
    <lineage>
        <taxon>Bacteria</taxon>
        <taxon>Pseudomonadati</taxon>
        <taxon>Pseudomonadota</taxon>
        <taxon>Alphaproteobacteria</taxon>
        <taxon>Rhodobacterales</taxon>
        <taxon>Paracoccaceae</taxon>
        <taxon>Sedimentitalea</taxon>
    </lineage>
</organism>
<comment type="caution">
    <text evidence="1">The sequence shown here is derived from an EMBL/GenBank/DDBJ whole genome shotgun (WGS) entry which is preliminary data.</text>
</comment>
<evidence type="ECO:0000313" key="2">
    <source>
        <dbReference type="Proteomes" id="UP001255416"/>
    </source>
</evidence>
<dbReference type="EMBL" id="JASMWN010000026">
    <property type="protein sequence ID" value="MDU9006603.1"/>
    <property type="molecule type" value="Genomic_DNA"/>
</dbReference>
<dbReference type="InterPro" id="IPR027417">
    <property type="entry name" value="P-loop_NTPase"/>
</dbReference>
<dbReference type="RefSeq" id="WP_316781794.1">
    <property type="nucleotide sequence ID" value="NZ_JASMWN010000026.1"/>
</dbReference>
<keyword evidence="2" id="KW-1185">Reference proteome</keyword>